<sequence>MCITNNKCGKKINQERTREPTMKVIDYHGEDTTEVPPPDELEDIKDENLSDFILIILQWKGSVRPEYFEEQWDVDPTELREVVTLLEEREQVTIENRPVL</sequence>
<accession>A0A2P0QEF5</accession>
<name>A0A2P0QEF5_9VIRU</name>
<reference evidence="1" key="1">
    <citation type="journal article" date="2018" name="Gene">
        <title>The Unexplored Diversity of Pleolipoviruses: The Surprising Case of Two Viruses with Identical Major Structural Modules.</title>
        <authorList>
            <person name="Atanasova N.S."/>
            <person name="Heinio C.H."/>
            <person name="Demina T.A."/>
            <person name="Bamford D.H."/>
            <person name="Oksanen H.M."/>
        </authorList>
    </citation>
    <scope>NUCLEOTIDE SEQUENCE [LARGE SCALE GENOMIC DNA]</scope>
    <source>
        <strain evidence="1">1A_s5a-1/hispanica</strain>
    </source>
</reference>
<dbReference type="KEGG" id="vg:54989935"/>
<organism evidence="1">
    <name type="scientific">Haloarcula hispanica pleomorphic virus 4</name>
    <dbReference type="NCBI Taxonomy" id="1980140"/>
    <lineage>
        <taxon>Viruses</taxon>
        <taxon>Monodnaviria</taxon>
        <taxon>Trapavirae</taxon>
        <taxon>Saleviricota</taxon>
        <taxon>Huolimaviricetes</taxon>
        <taxon>Haloruvirales</taxon>
        <taxon>Pleolipoviridae</taxon>
        <taxon>Betapleolipovirus</taxon>
        <taxon>Betapleolipovirus italiense</taxon>
        <taxon>Betapleolipovirus HHPV4</taxon>
    </lineage>
</organism>
<proteinExistence type="predicted"/>
<dbReference type="GeneID" id="54989935"/>
<protein>
    <submittedName>
        <fullName evidence="1">Uncharacterized protein</fullName>
    </submittedName>
</protein>
<dbReference type="Proteomes" id="UP000240235">
    <property type="component" value="Segment"/>
</dbReference>
<dbReference type="RefSeq" id="YP_009799449.1">
    <property type="nucleotide sequence ID" value="NC_047943.1"/>
</dbReference>
<keyword evidence="2" id="KW-1185">Reference proteome</keyword>
<evidence type="ECO:0000313" key="1">
    <source>
        <dbReference type="EMBL" id="ARM71132.1"/>
    </source>
</evidence>
<dbReference type="EMBL" id="KY264020">
    <property type="protein sequence ID" value="ARM71132.1"/>
    <property type="molecule type" value="Genomic_DNA"/>
</dbReference>
<evidence type="ECO:0000313" key="2">
    <source>
        <dbReference type="Proteomes" id="UP000240235"/>
    </source>
</evidence>